<evidence type="ECO:0000259" key="5">
    <source>
        <dbReference type="Pfam" id="PF09596"/>
    </source>
</evidence>
<dbReference type="GO" id="GO:0045944">
    <property type="term" value="P:positive regulation of transcription by RNA polymerase II"/>
    <property type="evidence" value="ECO:0007669"/>
    <property type="project" value="InterPro"/>
</dbReference>
<protein>
    <recommendedName>
        <fullName evidence="5">Neurogenic mastermind-like N-terminal domain-containing protein</fullName>
    </recommendedName>
</protein>
<dbReference type="AlphaFoldDB" id="A0AAV1GPN4"/>
<comment type="similarity">
    <text evidence="2">Belongs to the mastermind family.</text>
</comment>
<sequence>MSAEVKTGCELAKPKVMKTSLGSGNQEAQWRLLRHLDKLKDHHNVCERRFEKAQAEKMQTERQSTFGPEGLNELVSFSPPHRFTLKSAEVKTGCELAKPKVMKTSLGSGNQEAQ</sequence>
<dbReference type="InterPro" id="IPR046370">
    <property type="entry name" value="MAML_N_sf"/>
</dbReference>
<dbReference type="Proteomes" id="UP001178508">
    <property type="component" value="Chromosome 15"/>
</dbReference>
<proteinExistence type="inferred from homology"/>
<accession>A0AAV1GPN4</accession>
<dbReference type="Gene3D" id="6.10.250.970">
    <property type="match status" value="1"/>
</dbReference>
<dbReference type="EMBL" id="OY660878">
    <property type="protein sequence ID" value="CAJ1074348.1"/>
    <property type="molecule type" value="Genomic_DNA"/>
</dbReference>
<dbReference type="InterPro" id="IPR019082">
    <property type="entry name" value="Mastermind-like_N"/>
</dbReference>
<evidence type="ECO:0000256" key="1">
    <source>
        <dbReference type="ARBA" id="ARBA00004123"/>
    </source>
</evidence>
<evidence type="ECO:0000256" key="3">
    <source>
        <dbReference type="ARBA" id="ARBA00023242"/>
    </source>
</evidence>
<dbReference type="GO" id="GO:0003713">
    <property type="term" value="F:transcription coactivator activity"/>
    <property type="evidence" value="ECO:0007669"/>
    <property type="project" value="InterPro"/>
</dbReference>
<name>A0AAV1GPN4_XYRNO</name>
<keyword evidence="7" id="KW-1185">Reference proteome</keyword>
<organism evidence="6 7">
    <name type="scientific">Xyrichtys novacula</name>
    <name type="common">Pearly razorfish</name>
    <name type="synonym">Hemipteronotus novacula</name>
    <dbReference type="NCBI Taxonomy" id="13765"/>
    <lineage>
        <taxon>Eukaryota</taxon>
        <taxon>Metazoa</taxon>
        <taxon>Chordata</taxon>
        <taxon>Craniata</taxon>
        <taxon>Vertebrata</taxon>
        <taxon>Euteleostomi</taxon>
        <taxon>Actinopterygii</taxon>
        <taxon>Neopterygii</taxon>
        <taxon>Teleostei</taxon>
        <taxon>Neoteleostei</taxon>
        <taxon>Acanthomorphata</taxon>
        <taxon>Eupercaria</taxon>
        <taxon>Labriformes</taxon>
        <taxon>Labridae</taxon>
        <taxon>Xyrichtys</taxon>
    </lineage>
</organism>
<dbReference type="GO" id="GO:0007219">
    <property type="term" value="P:Notch signaling pathway"/>
    <property type="evidence" value="ECO:0007669"/>
    <property type="project" value="InterPro"/>
</dbReference>
<dbReference type="GO" id="GO:0016607">
    <property type="term" value="C:nuclear speck"/>
    <property type="evidence" value="ECO:0007669"/>
    <property type="project" value="InterPro"/>
</dbReference>
<feature type="coiled-coil region" evidence="4">
    <location>
        <begin position="36"/>
        <end position="63"/>
    </location>
</feature>
<keyword evidence="4" id="KW-0175">Coiled coil</keyword>
<keyword evidence="3" id="KW-0539">Nucleus</keyword>
<comment type="subcellular location">
    <subcellularLocation>
        <location evidence="1">Nucleus</location>
    </subcellularLocation>
</comment>
<dbReference type="Pfam" id="PF09596">
    <property type="entry name" value="MamL-1"/>
    <property type="match status" value="1"/>
</dbReference>
<feature type="domain" description="Neurogenic mastermind-like N-terminal" evidence="5">
    <location>
        <begin position="31"/>
        <end position="66"/>
    </location>
</feature>
<evidence type="ECO:0000313" key="7">
    <source>
        <dbReference type="Proteomes" id="UP001178508"/>
    </source>
</evidence>
<evidence type="ECO:0000256" key="4">
    <source>
        <dbReference type="SAM" id="Coils"/>
    </source>
</evidence>
<gene>
    <name evidence="6" type="ORF">XNOV1_A034725</name>
</gene>
<reference evidence="6" key="1">
    <citation type="submission" date="2023-08" db="EMBL/GenBank/DDBJ databases">
        <authorList>
            <person name="Alioto T."/>
            <person name="Alioto T."/>
            <person name="Gomez Garrido J."/>
        </authorList>
    </citation>
    <scope>NUCLEOTIDE SEQUENCE</scope>
</reference>
<evidence type="ECO:0000313" key="6">
    <source>
        <dbReference type="EMBL" id="CAJ1074348.1"/>
    </source>
</evidence>
<evidence type="ECO:0000256" key="2">
    <source>
        <dbReference type="ARBA" id="ARBA00008081"/>
    </source>
</evidence>